<reference evidence="1" key="1">
    <citation type="journal article" date="2020" name="New Phytol.">
        <title>Comparative genomics reveals dynamic genome evolution in host specialist ectomycorrhizal fungi.</title>
        <authorList>
            <person name="Lofgren L.A."/>
            <person name="Nguyen N.H."/>
            <person name="Vilgalys R."/>
            <person name="Ruytinx J."/>
            <person name="Liao H.L."/>
            <person name="Branco S."/>
            <person name="Kuo A."/>
            <person name="LaButti K."/>
            <person name="Lipzen A."/>
            <person name="Andreopoulos W."/>
            <person name="Pangilinan J."/>
            <person name="Riley R."/>
            <person name="Hundley H."/>
            <person name="Na H."/>
            <person name="Barry K."/>
            <person name="Grigoriev I.V."/>
            <person name="Stajich J.E."/>
            <person name="Kennedy P.G."/>
        </authorList>
    </citation>
    <scope>NUCLEOTIDE SEQUENCE</scope>
    <source>
        <strain evidence="1">DOB743</strain>
    </source>
</reference>
<evidence type="ECO:0000313" key="1">
    <source>
        <dbReference type="EMBL" id="KAG1775473.1"/>
    </source>
</evidence>
<accession>A0A9P7D197</accession>
<keyword evidence="2" id="KW-1185">Reference proteome</keyword>
<dbReference type="AlphaFoldDB" id="A0A9P7D197"/>
<organism evidence="1 2">
    <name type="scientific">Suillus placidus</name>
    <dbReference type="NCBI Taxonomy" id="48579"/>
    <lineage>
        <taxon>Eukaryota</taxon>
        <taxon>Fungi</taxon>
        <taxon>Dikarya</taxon>
        <taxon>Basidiomycota</taxon>
        <taxon>Agaricomycotina</taxon>
        <taxon>Agaricomycetes</taxon>
        <taxon>Agaricomycetidae</taxon>
        <taxon>Boletales</taxon>
        <taxon>Suillineae</taxon>
        <taxon>Suillaceae</taxon>
        <taxon>Suillus</taxon>
    </lineage>
</organism>
<dbReference type="EMBL" id="JABBWD010000033">
    <property type="protein sequence ID" value="KAG1775473.1"/>
    <property type="molecule type" value="Genomic_DNA"/>
</dbReference>
<dbReference type="OrthoDB" id="5574975at2759"/>
<evidence type="ECO:0000313" key="2">
    <source>
        <dbReference type="Proteomes" id="UP000714275"/>
    </source>
</evidence>
<dbReference type="Proteomes" id="UP000714275">
    <property type="component" value="Unassembled WGS sequence"/>
</dbReference>
<name>A0A9P7D197_9AGAM</name>
<protein>
    <submittedName>
        <fullName evidence="1">Uncharacterized protein</fullName>
    </submittedName>
</protein>
<proteinExistence type="predicted"/>
<comment type="caution">
    <text evidence="1">The sequence shown here is derived from an EMBL/GenBank/DDBJ whole genome shotgun (WGS) entry which is preliminary data.</text>
</comment>
<sequence>MDDGAFPALLKTLSDSSEEVLKSRPAAPHTNIVLLRKELLQGFMMNLLKLFSTDRKLLAMRRAANYPSKPALSPLNPKARQDGLLASTSQGVTTPGPKLPVVQRVATQNVIVGRIATVEAQIESMHGNLMALNAKPAKEKKKLEKKEKAPVASTLKAAASCAPKAAPESLRSTYYHHTF</sequence>
<gene>
    <name evidence="1" type="ORF">EV702DRAFT_1235007</name>
</gene>